<dbReference type="Gene3D" id="3.40.50.150">
    <property type="entry name" value="Vaccinia Virus protein VP39"/>
    <property type="match status" value="1"/>
</dbReference>
<accession>A0A147EMT3</accession>
<dbReference type="PATRIC" id="fig|1079994.3.peg.1681"/>
<dbReference type="Proteomes" id="UP000070810">
    <property type="component" value="Unassembled WGS sequence"/>
</dbReference>
<protein>
    <recommendedName>
        <fullName evidence="2">Methyltransferase domain-containing protein</fullName>
    </recommendedName>
</protein>
<evidence type="ECO:0000313" key="4">
    <source>
        <dbReference type="Proteomes" id="UP000070810"/>
    </source>
</evidence>
<dbReference type="GO" id="GO:0016740">
    <property type="term" value="F:transferase activity"/>
    <property type="evidence" value="ECO:0007669"/>
    <property type="project" value="UniProtKB-KW"/>
</dbReference>
<dbReference type="InterPro" id="IPR041698">
    <property type="entry name" value="Methyltransf_25"/>
</dbReference>
<reference evidence="3 4" key="1">
    <citation type="journal article" date="2016" name="Front. Microbiol.">
        <title>Genomic Resource of Rice Seed Associated Bacteria.</title>
        <authorList>
            <person name="Midha S."/>
            <person name="Bansal K."/>
            <person name="Sharma S."/>
            <person name="Kumar N."/>
            <person name="Patil P.P."/>
            <person name="Chaudhry V."/>
            <person name="Patil P.B."/>
        </authorList>
    </citation>
    <scope>NUCLEOTIDE SEQUENCE [LARGE SCALE GENOMIC DNA]</scope>
    <source>
        <strain evidence="3 4">NS354</strain>
    </source>
</reference>
<dbReference type="Pfam" id="PF13649">
    <property type="entry name" value="Methyltransf_25"/>
    <property type="match status" value="1"/>
</dbReference>
<sequence>MSAYGGRMPVHAIRTSYDARAAEYADRFASVAAAPPADVAEIRDWAGRCSGAIVDAGCGPVHWTDDLRRRGFDISGFDLSPASIAIAQQRFPRTRYRVAELVRSGIPTASVGGVLSWFSVIHTPPRELDPVLAEFARWLAPGGRLLLAAFSWATLEEFPHAVVTAYRWPPRMLAERLEAAGLEVLRVSERTPDGARRQCTLEARRAGALLR</sequence>
<proteinExistence type="predicted"/>
<dbReference type="EMBL" id="LDRK01000040">
    <property type="protein sequence ID" value="KTR85792.1"/>
    <property type="molecule type" value="Genomic_DNA"/>
</dbReference>
<dbReference type="PANTHER" id="PTHR43861">
    <property type="entry name" value="TRANS-ACONITATE 2-METHYLTRANSFERASE-RELATED"/>
    <property type="match status" value="1"/>
</dbReference>
<organism evidence="3 4">
    <name type="scientific">Leucobacter chromiiresistens</name>
    <dbReference type="NCBI Taxonomy" id="1079994"/>
    <lineage>
        <taxon>Bacteria</taxon>
        <taxon>Bacillati</taxon>
        <taxon>Actinomycetota</taxon>
        <taxon>Actinomycetes</taxon>
        <taxon>Micrococcales</taxon>
        <taxon>Microbacteriaceae</taxon>
        <taxon>Leucobacter</taxon>
    </lineage>
</organism>
<dbReference type="InterPro" id="IPR029063">
    <property type="entry name" value="SAM-dependent_MTases_sf"/>
</dbReference>
<feature type="domain" description="Methyltransferase" evidence="2">
    <location>
        <begin position="53"/>
        <end position="143"/>
    </location>
</feature>
<evidence type="ECO:0000256" key="1">
    <source>
        <dbReference type="ARBA" id="ARBA00022679"/>
    </source>
</evidence>
<dbReference type="OrthoDB" id="9805171at2"/>
<dbReference type="AlphaFoldDB" id="A0A147EMT3"/>
<comment type="caution">
    <text evidence="3">The sequence shown here is derived from an EMBL/GenBank/DDBJ whole genome shotgun (WGS) entry which is preliminary data.</text>
</comment>
<evidence type="ECO:0000259" key="2">
    <source>
        <dbReference type="Pfam" id="PF13649"/>
    </source>
</evidence>
<name>A0A147EMT3_9MICO</name>
<dbReference type="SUPFAM" id="SSF53335">
    <property type="entry name" value="S-adenosyl-L-methionine-dependent methyltransferases"/>
    <property type="match status" value="1"/>
</dbReference>
<dbReference type="CDD" id="cd02440">
    <property type="entry name" value="AdoMet_MTases"/>
    <property type="match status" value="1"/>
</dbReference>
<keyword evidence="4" id="KW-1185">Reference proteome</keyword>
<evidence type="ECO:0000313" key="3">
    <source>
        <dbReference type="EMBL" id="KTR85792.1"/>
    </source>
</evidence>
<keyword evidence="1" id="KW-0808">Transferase</keyword>
<gene>
    <name evidence="3" type="ORF">NS354_07505</name>
</gene>